<evidence type="ECO:0000256" key="3">
    <source>
        <dbReference type="SAM" id="SignalP"/>
    </source>
</evidence>
<dbReference type="InterPro" id="IPR018188">
    <property type="entry name" value="RNase_T2_His_AS_1"/>
</dbReference>
<reference evidence="4 5" key="1">
    <citation type="submission" date="2024-02" db="EMBL/GenBank/DDBJ databases">
        <title>A new putative Pannonibacter species isolated from two cases of bloodstream infections in paediatric patients.</title>
        <authorList>
            <person name="Castellana S."/>
            <person name="De Laurentiis V."/>
            <person name="Grassi M."/>
            <person name="De Leonardis F."/>
            <person name="Mosca A."/>
            <person name="De Carlo C."/>
            <person name="Sparapano E."/>
            <person name="Ronga L."/>
            <person name="Santacroce L."/>
            <person name="Chironna M."/>
            <person name="De Robertis A."/>
            <person name="Bianco A."/>
            <person name="Del Sambro L."/>
            <person name="Capozzi L."/>
            <person name="Parisi A."/>
        </authorList>
    </citation>
    <scope>NUCLEOTIDE SEQUENCE [LARGE SCALE GENOMIC DNA]</scope>
    <source>
        <strain evidence="4 5">Pt2</strain>
    </source>
</reference>
<dbReference type="RefSeq" id="WP_334253208.1">
    <property type="nucleotide sequence ID" value="NZ_JBAKBE010000016.1"/>
</dbReference>
<dbReference type="InterPro" id="IPR039378">
    <property type="entry name" value="RNase_T2_prok"/>
</dbReference>
<evidence type="ECO:0000313" key="4">
    <source>
        <dbReference type="EMBL" id="MEH0098583.1"/>
    </source>
</evidence>
<comment type="caution">
    <text evidence="4">The sequence shown here is derived from an EMBL/GenBank/DDBJ whole genome shotgun (WGS) entry which is preliminary data.</text>
</comment>
<dbReference type="PROSITE" id="PS00530">
    <property type="entry name" value="RNASE_T2_1"/>
    <property type="match status" value="1"/>
</dbReference>
<evidence type="ECO:0000256" key="2">
    <source>
        <dbReference type="RuleBase" id="RU004328"/>
    </source>
</evidence>
<feature type="chain" id="PRO_5045333704" evidence="3">
    <location>
        <begin position="24"/>
        <end position="217"/>
    </location>
</feature>
<dbReference type="Gene3D" id="3.90.730.10">
    <property type="entry name" value="Ribonuclease T2-like"/>
    <property type="match status" value="1"/>
</dbReference>
<sequence length="217" mass="24311">MIRRACLALALLPALLLPHPAAAQNRSAPEPFDFYVLALSWSPAYCELNRQRAGQQQCGDDKSYRFIVHGLWPQRERDWPDYCALPRDLPPSAGDIRSMLDIMPSRGLIQHQWRKHGTCSGLPPSDYFSRTRQAFEKVRIPETFSRLTRRSRISPQGTEAAFVAVNPGLTREGMAVSCSRGVLTEVRICLTKDLEFRACPSVDRSGCRASSLDVPAP</sequence>
<dbReference type="InterPro" id="IPR001568">
    <property type="entry name" value="RNase_T2-like"/>
</dbReference>
<dbReference type="PROSITE" id="PS00531">
    <property type="entry name" value="RNASE_T2_2"/>
    <property type="match status" value="1"/>
</dbReference>
<feature type="signal peptide" evidence="3">
    <location>
        <begin position="1"/>
        <end position="23"/>
    </location>
</feature>
<protein>
    <submittedName>
        <fullName evidence="4">Ribonuclease T</fullName>
    </submittedName>
</protein>
<dbReference type="PANTHER" id="PTHR11240:SF22">
    <property type="entry name" value="RIBONUCLEASE T2"/>
    <property type="match status" value="1"/>
</dbReference>
<dbReference type="Proteomes" id="UP001380822">
    <property type="component" value="Unassembled WGS sequence"/>
</dbReference>
<dbReference type="CDD" id="cd01062">
    <property type="entry name" value="RNase_T2_prok"/>
    <property type="match status" value="1"/>
</dbReference>
<dbReference type="PANTHER" id="PTHR11240">
    <property type="entry name" value="RIBONUCLEASE T2"/>
    <property type="match status" value="1"/>
</dbReference>
<dbReference type="InterPro" id="IPR033130">
    <property type="entry name" value="RNase_T2_His_AS_2"/>
</dbReference>
<evidence type="ECO:0000256" key="1">
    <source>
        <dbReference type="ARBA" id="ARBA00007469"/>
    </source>
</evidence>
<name>A0ABU7ZU46_9HYPH</name>
<organism evidence="4 5">
    <name type="scientific">Pannonibacter anstelovis</name>
    <dbReference type="NCBI Taxonomy" id="3121537"/>
    <lineage>
        <taxon>Bacteria</taxon>
        <taxon>Pseudomonadati</taxon>
        <taxon>Pseudomonadota</taxon>
        <taxon>Alphaproteobacteria</taxon>
        <taxon>Hyphomicrobiales</taxon>
        <taxon>Stappiaceae</taxon>
        <taxon>Pannonibacter</taxon>
    </lineage>
</organism>
<evidence type="ECO:0000313" key="5">
    <source>
        <dbReference type="Proteomes" id="UP001380822"/>
    </source>
</evidence>
<dbReference type="Pfam" id="PF00445">
    <property type="entry name" value="Ribonuclease_T2"/>
    <property type="match status" value="1"/>
</dbReference>
<proteinExistence type="inferred from homology"/>
<comment type="similarity">
    <text evidence="1 2">Belongs to the RNase T2 family.</text>
</comment>
<dbReference type="EMBL" id="JBAKBE010000016">
    <property type="protein sequence ID" value="MEH0098583.1"/>
    <property type="molecule type" value="Genomic_DNA"/>
</dbReference>
<keyword evidence="3" id="KW-0732">Signal</keyword>
<keyword evidence="5" id="KW-1185">Reference proteome</keyword>
<gene>
    <name evidence="4" type="ORF">V6L76_20150</name>
</gene>
<accession>A0ABU7ZU46</accession>
<dbReference type="SUPFAM" id="SSF55895">
    <property type="entry name" value="Ribonuclease Rh-like"/>
    <property type="match status" value="1"/>
</dbReference>
<dbReference type="InterPro" id="IPR036430">
    <property type="entry name" value="RNase_T2-like_sf"/>
</dbReference>